<dbReference type="Gene3D" id="3.20.20.70">
    <property type="entry name" value="Aldolase class I"/>
    <property type="match status" value="1"/>
</dbReference>
<keyword evidence="8" id="KW-0408">Iron</keyword>
<reference evidence="12 13" key="2">
    <citation type="journal article" date="2006" name="J. Microbiol. Methods">
        <title>Genomic flank-sequencing of plasposon insertion sites for rapid identification of functional genes.</title>
        <authorList>
            <person name="Leveau J.H."/>
            <person name="Gerards S."/>
            <person name="Fritsche K."/>
            <person name="Zondag G."/>
            <person name="van Veen J.A."/>
        </authorList>
    </citation>
    <scope>NUCLEOTIDE SEQUENCE [LARGE SCALE GENOMIC DNA]</scope>
    <source>
        <strain evidence="12 13">Ter331</strain>
    </source>
</reference>
<evidence type="ECO:0000256" key="6">
    <source>
        <dbReference type="ARBA" id="ARBA00022723"/>
    </source>
</evidence>
<keyword evidence="6" id="KW-0479">Metal-binding</keyword>
<dbReference type="GO" id="GO:0046872">
    <property type="term" value="F:metal ion binding"/>
    <property type="evidence" value="ECO:0007669"/>
    <property type="project" value="UniProtKB-KW"/>
</dbReference>
<evidence type="ECO:0000256" key="4">
    <source>
        <dbReference type="ARBA" id="ARBA00022630"/>
    </source>
</evidence>
<evidence type="ECO:0000256" key="3">
    <source>
        <dbReference type="ARBA" id="ARBA00011048"/>
    </source>
</evidence>
<evidence type="ECO:0000259" key="11">
    <source>
        <dbReference type="Pfam" id="PF07992"/>
    </source>
</evidence>
<dbReference type="AlphaFoldDB" id="G0AHA5"/>
<dbReference type="InterPro" id="IPR023753">
    <property type="entry name" value="FAD/NAD-binding_dom"/>
</dbReference>
<keyword evidence="7 12" id="KW-0560">Oxidoreductase</keyword>
<dbReference type="Pfam" id="PF00724">
    <property type="entry name" value="Oxidored_FMN"/>
    <property type="match status" value="1"/>
</dbReference>
<dbReference type="eggNOG" id="COG1902">
    <property type="taxonomic scope" value="Bacteria"/>
</dbReference>
<dbReference type="InterPro" id="IPR051793">
    <property type="entry name" value="NADH:flavin_oxidoreductase"/>
</dbReference>
<dbReference type="PRINTS" id="PR00368">
    <property type="entry name" value="FADPNR"/>
</dbReference>
<dbReference type="GO" id="GO:0016491">
    <property type="term" value="F:oxidoreductase activity"/>
    <property type="evidence" value="ECO:0007669"/>
    <property type="project" value="UniProtKB-KW"/>
</dbReference>
<organism evidence="12 13">
    <name type="scientific">Collimonas fungivorans (strain Ter331)</name>
    <dbReference type="NCBI Taxonomy" id="1005048"/>
    <lineage>
        <taxon>Bacteria</taxon>
        <taxon>Pseudomonadati</taxon>
        <taxon>Pseudomonadota</taxon>
        <taxon>Betaproteobacteria</taxon>
        <taxon>Burkholderiales</taxon>
        <taxon>Oxalobacteraceae</taxon>
        <taxon>Collimonas</taxon>
    </lineage>
</organism>
<dbReference type="Gene3D" id="3.40.50.720">
    <property type="entry name" value="NAD(P)-binding Rossmann-like Domain"/>
    <property type="match status" value="1"/>
</dbReference>
<keyword evidence="4" id="KW-0285">Flavoprotein</keyword>
<dbReference type="EMBL" id="CP002745">
    <property type="protein sequence ID" value="AEK62511.1"/>
    <property type="molecule type" value="Genomic_DNA"/>
</dbReference>
<comment type="similarity">
    <text evidence="3">In the N-terminal section; belongs to the NADH:flavin oxidoreductase/NADH oxidase family.</text>
</comment>
<dbReference type="CDD" id="cd02929">
    <property type="entry name" value="TMADH_HD_FMN"/>
    <property type="match status" value="1"/>
</dbReference>
<dbReference type="Pfam" id="PF07992">
    <property type="entry name" value="Pyr_redox_2"/>
    <property type="match status" value="1"/>
</dbReference>
<dbReference type="SUPFAM" id="SSF51395">
    <property type="entry name" value="FMN-linked oxidoreductases"/>
    <property type="match status" value="1"/>
</dbReference>
<dbReference type="InterPro" id="IPR037348">
    <property type="entry name" value="TMADH/DMDH_FMN-bd"/>
</dbReference>
<dbReference type="PANTHER" id="PTHR42917:SF2">
    <property type="entry name" value="2,4-DIENOYL-COA REDUCTASE [(2E)-ENOYL-COA-PRODUCING]"/>
    <property type="match status" value="1"/>
</dbReference>
<feature type="domain" description="FAD/NAD(P)-binding" evidence="11">
    <location>
        <begin position="416"/>
        <end position="648"/>
    </location>
</feature>
<evidence type="ECO:0000259" key="10">
    <source>
        <dbReference type="Pfam" id="PF00724"/>
    </source>
</evidence>
<dbReference type="InterPro" id="IPR013785">
    <property type="entry name" value="Aldolase_TIM"/>
</dbReference>
<reference evidence="12 13" key="1">
    <citation type="journal article" date="2004" name="Environ. Microbiol.">
        <title>Phylogeny-function analysis of (meta)genomic libraries: screening for expression of ribosomal RNA genes by large-insert library fluorescent in situ hybridization (LIL-FISH).</title>
        <authorList>
            <person name="Leveau J.H."/>
            <person name="Gerards S."/>
            <person name="de Boer W."/>
            <person name="van Veen J.A."/>
        </authorList>
    </citation>
    <scope>NUCLEOTIDE SEQUENCE [LARGE SCALE GENOMIC DNA]</scope>
    <source>
        <strain evidence="12 13">Ter331</strain>
    </source>
</reference>
<evidence type="ECO:0000313" key="12">
    <source>
        <dbReference type="EMBL" id="AEK62511.1"/>
    </source>
</evidence>
<reference evidence="12 13" key="5">
    <citation type="journal article" date="2011" name="ISME J.">
        <title>Dual transcriptional profiling of a bacterial/fungal confrontation: Collimonas fungivorans versus Aspergillus niger.</title>
        <authorList>
            <person name="Mela F."/>
            <person name="Fritsche K."/>
            <person name="de Boer W."/>
            <person name="van Veen J.A."/>
            <person name="de Graaff L.H."/>
            <person name="van den Berg M."/>
            <person name="Leveau J.H."/>
        </authorList>
    </citation>
    <scope>NUCLEOTIDE SEQUENCE [LARGE SCALE GENOMIC DNA]</scope>
    <source>
        <strain evidence="12 13">Ter331</strain>
    </source>
</reference>
<dbReference type="STRING" id="1005048.CFU_2684"/>
<dbReference type="HOGENOM" id="CLU_012153_1_2_4"/>
<dbReference type="EC" id="1.6.-.-" evidence="12"/>
<dbReference type="GO" id="GO:0051536">
    <property type="term" value="F:iron-sulfur cluster binding"/>
    <property type="evidence" value="ECO:0007669"/>
    <property type="project" value="UniProtKB-KW"/>
</dbReference>
<keyword evidence="5" id="KW-0288">FMN</keyword>
<sequence length="717" mass="79090">MVWHKSCNRENDVVVTNRWHRISLRAACMRDSRFDILFEPVQIGPVTARNRFFQVPHCNGMGWTQPRALAELRKVKAEGGWAVVCTEEVEIHPSSDCSPFNEGRLWGDEDIPALQLMADAVHEHGSLAGIELLHKGMSSANFTTREIPLGPSHRPVTSVAPMQARAMTKADIRELRRWHRDAALRARRAGFDVIYVYASHDLSLPFHFLQKRKNDRIDEYGGSLENRVRLLRELIEDTRDTVGDSCAVAVRLGVDELLGPDGVSCEAEGRDVVGLLAELPDLWDVNVSSWANDSATSRFKKEGYQEEYVSFVKQLTTRPVVGVGRFTSPDAMVSQVRRGILDFIGAARPSIADPFLPRKIEEGRIDEIRECIGCNICVSSDHSNSNLRCTQNPTMGEEWRRGWHPETMPEKADEGSVLVVGAGPCGLEAALAAARRGYEVTLVEAGSELGGRVALESGLPGLREWARVRDWRVTQLQRMSNVDIFRGSKLAAADVLEFGAAHIALATGSFWRRDGIGRANGTPVQGFDRHNVRTPDELMRGHQPQGAVVVFDDDHYYMGGLLAERCALAGNRVVLVTPAALVSAWTSDTLEALAILRRLLHLGVEVHTYSNVRQLSERAATVECQLTGKLREIACSTLVSVTARLPADGLALELVDKRQELAAAGNRSLCTIGDAFGPGTIAAAVYQGHRFARELGIAADKLGGFKRELPILRQELQ</sequence>
<accession>G0AHA5</accession>
<dbReference type="Proteomes" id="UP000008392">
    <property type="component" value="Chromosome"/>
</dbReference>
<evidence type="ECO:0000256" key="7">
    <source>
        <dbReference type="ARBA" id="ARBA00023002"/>
    </source>
</evidence>
<dbReference type="InterPro" id="IPR001155">
    <property type="entry name" value="OxRdtase_FMN_N"/>
</dbReference>
<dbReference type="SUPFAM" id="SSF51905">
    <property type="entry name" value="FAD/NAD(P)-binding domain"/>
    <property type="match status" value="1"/>
</dbReference>
<dbReference type="GO" id="GO:0010181">
    <property type="term" value="F:FMN binding"/>
    <property type="evidence" value="ECO:0007669"/>
    <property type="project" value="InterPro"/>
</dbReference>
<evidence type="ECO:0000256" key="5">
    <source>
        <dbReference type="ARBA" id="ARBA00022643"/>
    </source>
</evidence>
<keyword evidence="13" id="KW-1185">Reference proteome</keyword>
<reference evidence="13" key="6">
    <citation type="submission" date="2011-05" db="EMBL/GenBank/DDBJ databases">
        <title>Complete sequence of Collimonas fungivorans Ter331.</title>
        <authorList>
            <person name="Leveau J.H."/>
        </authorList>
    </citation>
    <scope>NUCLEOTIDE SEQUENCE [LARGE SCALE GENOMIC DNA]</scope>
    <source>
        <strain evidence="13">Ter331</strain>
    </source>
</reference>
<evidence type="ECO:0000256" key="2">
    <source>
        <dbReference type="ARBA" id="ARBA00001966"/>
    </source>
</evidence>
<dbReference type="KEGG" id="cfu:CFU_2684"/>
<evidence type="ECO:0000256" key="9">
    <source>
        <dbReference type="ARBA" id="ARBA00023014"/>
    </source>
</evidence>
<keyword evidence="9" id="KW-0411">Iron-sulfur</keyword>
<reference evidence="12 13" key="4">
    <citation type="journal article" date="2010" name="Environ. Microbiol.">
        <title>The bacterial genus Collimonas: mycophagy, weathering and other adaptive solutions to life in oligotrophic soil environments.</title>
        <authorList>
            <person name="Leveau J.H."/>
            <person name="Uroz S."/>
            <person name="de Boer W."/>
        </authorList>
    </citation>
    <scope>NUCLEOTIDE SEQUENCE [LARGE SCALE GENOMIC DNA]</scope>
    <source>
        <strain evidence="12 13">Ter331</strain>
    </source>
</reference>
<reference evidence="12 13" key="3">
    <citation type="journal article" date="2008" name="FEMS Microbiol. Ecol.">
        <title>Identification and characterization of genes underlying chitinolysis in Collimonas fungivorans Ter331.</title>
        <authorList>
            <person name="Fritsche K."/>
            <person name="de Boer W."/>
            <person name="Gerards S."/>
            <person name="van den Berg M."/>
            <person name="van Veen J.A."/>
            <person name="Leveau J.H."/>
        </authorList>
    </citation>
    <scope>NUCLEOTIDE SEQUENCE [LARGE SCALE GENOMIC DNA]</scope>
    <source>
        <strain evidence="12 13">Ter331</strain>
    </source>
</reference>
<proteinExistence type="inferred from homology"/>
<name>G0AHA5_COLFT</name>
<evidence type="ECO:0000313" key="13">
    <source>
        <dbReference type="Proteomes" id="UP000008392"/>
    </source>
</evidence>
<evidence type="ECO:0000256" key="1">
    <source>
        <dbReference type="ARBA" id="ARBA00001917"/>
    </source>
</evidence>
<feature type="domain" description="NADH:flavin oxidoreductase/NADH oxidase N-terminal" evidence="10">
    <location>
        <begin position="37"/>
        <end position="366"/>
    </location>
</feature>
<dbReference type="PANTHER" id="PTHR42917">
    <property type="entry name" value="2,4-DIENOYL-COA REDUCTASE"/>
    <property type="match status" value="1"/>
</dbReference>
<comment type="cofactor">
    <cofactor evidence="1">
        <name>FMN</name>
        <dbReference type="ChEBI" id="CHEBI:58210"/>
    </cofactor>
</comment>
<gene>
    <name evidence="12" type="ordered locus">CFU_2684</name>
</gene>
<protein>
    <submittedName>
        <fullName evidence="12">NADH:flavin oxidoreductase/NADH oxidase</fullName>
        <ecNumber evidence="12">1.6.-.-</ecNumber>
    </submittedName>
</protein>
<dbReference type="SUPFAM" id="SSF51971">
    <property type="entry name" value="Nucleotide-binding domain"/>
    <property type="match status" value="1"/>
</dbReference>
<evidence type="ECO:0000256" key="8">
    <source>
        <dbReference type="ARBA" id="ARBA00023004"/>
    </source>
</evidence>
<dbReference type="eggNOG" id="COG0446">
    <property type="taxonomic scope" value="Bacteria"/>
</dbReference>
<comment type="cofactor">
    <cofactor evidence="2">
        <name>[4Fe-4S] cluster</name>
        <dbReference type="ChEBI" id="CHEBI:49883"/>
    </cofactor>
</comment>
<dbReference type="InterPro" id="IPR036188">
    <property type="entry name" value="FAD/NAD-bd_sf"/>
</dbReference>
<dbReference type="Gene3D" id="3.50.50.60">
    <property type="entry name" value="FAD/NAD(P)-binding domain"/>
    <property type="match status" value="1"/>
</dbReference>